<dbReference type="eggNOG" id="ENOG5033RH9">
    <property type="taxonomic scope" value="Bacteria"/>
</dbReference>
<protein>
    <submittedName>
        <fullName evidence="2">Uncharacterized protein</fullName>
    </submittedName>
</protein>
<organism evidence="2 3">
    <name type="scientific">Lentzea aerocolonigenes</name>
    <name type="common">Lechevalieria aerocolonigenes</name>
    <name type="synonym">Saccharothrix aerocolonigenes</name>
    <dbReference type="NCBI Taxonomy" id="68170"/>
    <lineage>
        <taxon>Bacteria</taxon>
        <taxon>Bacillati</taxon>
        <taxon>Actinomycetota</taxon>
        <taxon>Actinomycetes</taxon>
        <taxon>Pseudonocardiales</taxon>
        <taxon>Pseudonocardiaceae</taxon>
        <taxon>Lentzea</taxon>
    </lineage>
</organism>
<evidence type="ECO:0000313" key="3">
    <source>
        <dbReference type="Proteomes" id="UP000033393"/>
    </source>
</evidence>
<accession>A0A0F0GDS7</accession>
<dbReference type="RefSeq" id="WP_045318190.1">
    <property type="nucleotide sequence ID" value="NZ_JYJG01000540.1"/>
</dbReference>
<dbReference type="EMBL" id="JYJG01000540">
    <property type="protein sequence ID" value="KJK33423.1"/>
    <property type="molecule type" value="Genomic_DNA"/>
</dbReference>
<gene>
    <name evidence="2" type="ORF">UK23_46085</name>
</gene>
<dbReference type="OrthoDB" id="3555386at2"/>
<proteinExistence type="predicted"/>
<keyword evidence="3" id="KW-1185">Reference proteome</keyword>
<dbReference type="AlphaFoldDB" id="A0A0F0GDS7"/>
<name>A0A0F0GDS7_LENAE</name>
<sequence length="164" mass="17748">MVEDSGVHELLQQWAAERSDDAEMQEVNRIKNAWLAEAPPSAPGIPVQRGGRGGSSRGLVKVDSADPAYVAAMRKRAPEAPEALLAAAASYWQLVGDVAEAEQWWDAGISPLDQRALDYRAAGLTPADLGRRLGPMTVLQHLRRGSAAAWCVARLQRQRRDGVA</sequence>
<comment type="caution">
    <text evidence="2">The sequence shown here is derived from an EMBL/GenBank/DDBJ whole genome shotgun (WGS) entry which is preliminary data.</text>
</comment>
<evidence type="ECO:0000313" key="2">
    <source>
        <dbReference type="EMBL" id="KJK33423.1"/>
    </source>
</evidence>
<feature type="region of interest" description="Disordered" evidence="1">
    <location>
        <begin position="38"/>
        <end position="58"/>
    </location>
</feature>
<evidence type="ECO:0000256" key="1">
    <source>
        <dbReference type="SAM" id="MobiDB-lite"/>
    </source>
</evidence>
<reference evidence="2 3" key="1">
    <citation type="submission" date="2015-02" db="EMBL/GenBank/DDBJ databases">
        <authorList>
            <person name="Ju K.-S."/>
            <person name="Doroghazi J.R."/>
            <person name="Metcalf W."/>
        </authorList>
    </citation>
    <scope>NUCLEOTIDE SEQUENCE [LARGE SCALE GENOMIC DNA]</scope>
    <source>
        <strain evidence="2 3">NRRL B-16140</strain>
    </source>
</reference>
<dbReference type="PATRIC" id="fig|68170.10.peg.2836"/>
<dbReference type="STRING" id="68170.GCA_000974445_03638"/>
<dbReference type="Proteomes" id="UP000033393">
    <property type="component" value="Unassembled WGS sequence"/>
</dbReference>